<dbReference type="AlphaFoldDB" id="A0A9P8J339"/>
<dbReference type="Proteomes" id="UP000779574">
    <property type="component" value="Unassembled WGS sequence"/>
</dbReference>
<protein>
    <submittedName>
        <fullName evidence="2">Uncharacterized protein</fullName>
    </submittedName>
</protein>
<proteinExistence type="predicted"/>
<feature type="non-terminal residue" evidence="2">
    <location>
        <position position="995"/>
    </location>
</feature>
<feature type="compositionally biased region" description="Basic and acidic residues" evidence="1">
    <location>
        <begin position="245"/>
        <end position="285"/>
    </location>
</feature>
<dbReference type="OrthoDB" id="3940884at2759"/>
<reference evidence="2" key="1">
    <citation type="journal article" date="2021" name="J Fungi (Basel)">
        <title>Virulence traits and population genomics of the black yeast Aureobasidium melanogenum.</title>
        <authorList>
            <person name="Cernosa A."/>
            <person name="Sun X."/>
            <person name="Gostincar C."/>
            <person name="Fang C."/>
            <person name="Gunde-Cimerman N."/>
            <person name="Song Z."/>
        </authorList>
    </citation>
    <scope>NUCLEOTIDE SEQUENCE</scope>
    <source>
        <strain evidence="2">EXF-9911</strain>
    </source>
</reference>
<feature type="region of interest" description="Disordered" evidence="1">
    <location>
        <begin position="1"/>
        <end position="316"/>
    </location>
</feature>
<feature type="compositionally biased region" description="Basic and acidic residues" evidence="1">
    <location>
        <begin position="33"/>
        <end position="44"/>
    </location>
</feature>
<feature type="compositionally biased region" description="Basic and acidic residues" evidence="1">
    <location>
        <begin position="710"/>
        <end position="723"/>
    </location>
</feature>
<evidence type="ECO:0000313" key="2">
    <source>
        <dbReference type="EMBL" id="KAG9683230.1"/>
    </source>
</evidence>
<evidence type="ECO:0000256" key="1">
    <source>
        <dbReference type="SAM" id="MobiDB-lite"/>
    </source>
</evidence>
<accession>A0A9P8J339</accession>
<feature type="compositionally biased region" description="Basic and acidic residues" evidence="1">
    <location>
        <begin position="298"/>
        <end position="316"/>
    </location>
</feature>
<reference evidence="2" key="2">
    <citation type="submission" date="2021-08" db="EMBL/GenBank/DDBJ databases">
        <authorList>
            <person name="Gostincar C."/>
            <person name="Sun X."/>
            <person name="Song Z."/>
            <person name="Gunde-Cimerman N."/>
        </authorList>
    </citation>
    <scope>NUCLEOTIDE SEQUENCE</scope>
    <source>
        <strain evidence="2">EXF-9911</strain>
    </source>
</reference>
<feature type="compositionally biased region" description="Polar residues" evidence="1">
    <location>
        <begin position="206"/>
        <end position="226"/>
    </location>
</feature>
<feature type="region of interest" description="Disordered" evidence="1">
    <location>
        <begin position="652"/>
        <end position="730"/>
    </location>
</feature>
<comment type="caution">
    <text evidence="2">The sequence shown here is derived from an EMBL/GenBank/DDBJ whole genome shotgun (WGS) entry which is preliminary data.</text>
</comment>
<evidence type="ECO:0000313" key="3">
    <source>
        <dbReference type="Proteomes" id="UP000779574"/>
    </source>
</evidence>
<feature type="compositionally biased region" description="Basic and acidic residues" evidence="1">
    <location>
        <begin position="139"/>
        <end position="154"/>
    </location>
</feature>
<feature type="region of interest" description="Disordered" evidence="1">
    <location>
        <begin position="330"/>
        <end position="454"/>
    </location>
</feature>
<gene>
    <name evidence="2" type="ORF">KCU76_g13243</name>
</gene>
<feature type="compositionally biased region" description="Basic and acidic residues" evidence="1">
    <location>
        <begin position="652"/>
        <end position="662"/>
    </location>
</feature>
<dbReference type="EMBL" id="JAHFXF010000730">
    <property type="protein sequence ID" value="KAG9683230.1"/>
    <property type="molecule type" value="Genomic_DNA"/>
</dbReference>
<sequence>MDPPYRSRVSEHTSDMPPIQRIPKRNNVSTDVLRTEDEEREFKRNRTSSYDGVNSRYARFPQDQYQQHTTQHNDDLFGPDPYAVYSPSYESPRRPTPVRPSSENAQRSTRTRQQDIVSGLGHSILDRRPFQEESDSSEDGGHVEDFGRSTDIKYETPPPFIQSREGTRTSHTGQRYDHNEANDNRFRRDPSHMQQNGREPYLQPPFQAQIQNPRSNPSYAYNISPHQQPPFGSAPSRHVSFDLPDGPRKDASDHERARISHAAPREHANHINRQRPEIPAADREKQQRRRQSQLGAQDTRETSRAHYRNEPTRAQHDVGVASPQTLNISHPAQHAQHHERANHHSRSQGAEPAPAPDTRPRKSTIPAGFVKQKNILSSIRSKKPRQPLQEDLDYPPPAATSSPFDQNAPVPQAAGQPYVSPPVLSQAPSQYHASPPVPSPASTESGSLASKIPKEQLLKFKPDATDIRVWDYMNRKDNPMNWSQVKEILDLTRTPYVLETLKSRQRLYQAKRALEPPKKETVPKEEEAPEQDIIPLEDQYFEQPISSATTRPVIANPVVQAPPVRLPDAKRLADQLEQERLAWATKEAELQQRIQTIERESAAKTAELKEQEKQLKLKAEVQEKYRKLKEEAQAHKESLRDEKALRAKAERDLKAAMSDAHKRSLAQAGAARKTGKVTDTGFAFSNDGEDADGGDEGQKKTPSKRSKSRKSTEISNIREDGHPRTAGKSLPPAAIQALYKHLNSCKDEDEDVDEEPPEVIQEADLTYFVYTVCRKQWLNSEEEPDDDIAIACGDYTYLNAANAAVTNEILRPHGTASAIKIDPKRERSLHQGMSEHDMAWAQLDVPEGHVKVWVQRQLHTEFVGELPLFEDKGILSKTVFAVRQETSTPAASTSHETPAAPIATTVLEEDSEIYTTFDLANLKANEKVFKLLWPEENQSMRIHDINAKEEARRQRKQTLEDLEDHGQLFSEGIQREDGILIKVWVVQKTVVGPRN</sequence>
<feature type="compositionally biased region" description="Basic residues" evidence="1">
    <location>
        <begin position="335"/>
        <end position="346"/>
    </location>
</feature>
<organism evidence="2 3">
    <name type="scientific">Aureobasidium melanogenum</name>
    <name type="common">Aureobasidium pullulans var. melanogenum</name>
    <dbReference type="NCBI Taxonomy" id="46634"/>
    <lineage>
        <taxon>Eukaryota</taxon>
        <taxon>Fungi</taxon>
        <taxon>Dikarya</taxon>
        <taxon>Ascomycota</taxon>
        <taxon>Pezizomycotina</taxon>
        <taxon>Dothideomycetes</taxon>
        <taxon>Dothideomycetidae</taxon>
        <taxon>Dothideales</taxon>
        <taxon>Saccotheciaceae</taxon>
        <taxon>Aureobasidium</taxon>
    </lineage>
</organism>
<name>A0A9P8J339_AURME</name>
<feature type="compositionally biased region" description="Basic and acidic residues" evidence="1">
    <location>
        <begin position="174"/>
        <end position="191"/>
    </location>
</feature>